<dbReference type="Gene3D" id="3.40.50.300">
    <property type="entry name" value="P-loop containing nucleotide triphosphate hydrolases"/>
    <property type="match status" value="1"/>
</dbReference>
<dbReference type="PANTHER" id="PTHR35807">
    <property type="entry name" value="TRANSCRIPTIONAL REGULATOR REDD-RELATED"/>
    <property type="match status" value="1"/>
</dbReference>
<dbReference type="OrthoDB" id="5521887at2"/>
<feature type="compositionally biased region" description="Basic residues" evidence="7">
    <location>
        <begin position="23"/>
        <end position="37"/>
    </location>
</feature>
<dbReference type="SMART" id="SM00862">
    <property type="entry name" value="Trans_reg_C"/>
    <property type="match status" value="1"/>
</dbReference>
<dbReference type="Pfam" id="PF03704">
    <property type="entry name" value="BTAD"/>
    <property type="match status" value="1"/>
</dbReference>
<dbReference type="Pfam" id="PF00486">
    <property type="entry name" value="Trans_reg_C"/>
    <property type="match status" value="1"/>
</dbReference>
<dbReference type="PANTHER" id="PTHR35807:SF1">
    <property type="entry name" value="TRANSCRIPTIONAL REGULATOR REDD"/>
    <property type="match status" value="1"/>
</dbReference>
<keyword evidence="2" id="KW-0677">Repeat</keyword>
<evidence type="ECO:0000256" key="7">
    <source>
        <dbReference type="SAM" id="MobiDB-lite"/>
    </source>
</evidence>
<evidence type="ECO:0000256" key="5">
    <source>
        <dbReference type="ARBA" id="ARBA00023163"/>
    </source>
</evidence>
<evidence type="ECO:0000256" key="1">
    <source>
        <dbReference type="ARBA" id="ARBA00005820"/>
    </source>
</evidence>
<dbReference type="GO" id="GO:0003677">
    <property type="term" value="F:DNA binding"/>
    <property type="evidence" value="ECO:0007669"/>
    <property type="project" value="UniProtKB-UniRule"/>
</dbReference>
<keyword evidence="5" id="KW-0804">Transcription</keyword>
<dbReference type="SUPFAM" id="SSF48452">
    <property type="entry name" value="TPR-like"/>
    <property type="match status" value="1"/>
</dbReference>
<dbReference type="InterPro" id="IPR005158">
    <property type="entry name" value="BTAD"/>
</dbReference>
<dbReference type="InterPro" id="IPR002182">
    <property type="entry name" value="NB-ARC"/>
</dbReference>
<gene>
    <name evidence="9" type="ORF">ETD85_10040</name>
</gene>
<dbReference type="InterPro" id="IPR011990">
    <property type="entry name" value="TPR-like_helical_dom_sf"/>
</dbReference>
<dbReference type="AlphaFoldDB" id="A0A5S4GVD5"/>
<dbReference type="Pfam" id="PF00931">
    <property type="entry name" value="NB-ARC"/>
    <property type="match status" value="1"/>
</dbReference>
<accession>A0A5S4GVD5</accession>
<comment type="similarity">
    <text evidence="1">Belongs to the AfsR/DnrI/RedD regulatory family.</text>
</comment>
<feature type="region of interest" description="Disordered" evidence="7">
    <location>
        <begin position="1"/>
        <end position="118"/>
    </location>
</feature>
<dbReference type="GO" id="GO:0043531">
    <property type="term" value="F:ADP binding"/>
    <property type="evidence" value="ECO:0007669"/>
    <property type="project" value="InterPro"/>
</dbReference>
<dbReference type="InterPro" id="IPR042197">
    <property type="entry name" value="Apaf_helical"/>
</dbReference>
<dbReference type="SMART" id="SM01043">
    <property type="entry name" value="BTAD"/>
    <property type="match status" value="1"/>
</dbReference>
<dbReference type="SUPFAM" id="SSF52540">
    <property type="entry name" value="P-loop containing nucleoside triphosphate hydrolases"/>
    <property type="match status" value="1"/>
</dbReference>
<dbReference type="EMBL" id="VCKX01000022">
    <property type="protein sequence ID" value="TMR36729.1"/>
    <property type="molecule type" value="Genomic_DNA"/>
</dbReference>
<dbReference type="InterPro" id="IPR027417">
    <property type="entry name" value="P-loop_NTPase"/>
</dbReference>
<sequence>MAGRRGRDPADPVRRARAQQLPVRHRRGRRGAGRRRQGQPASPAAPGERAGPALLHTGLPPDGALPRNGRAARHRAPVRAGARAAHGDGRHPGAGRRDLPDHPAGGGQQPGHLRARAGGGRCAVKVSVLGALKATYKGVDVTPSAPKLRIVLALLALRRGRVVTTGTLIEELWGANPPVSALATLQTYIYQIRRTLTAVDRCGDVVLETKPLGYVLHLDTHALDKDVFDELADRARVQLAAGETRPALELLNQALDMCAAGPLVDVDLGSVLSAQVNQVAEDILQTLEMRVEARLQLRLHRELISELKMLIAEHPFHEGFHAKLMISLQRSGRRSEALEVYQTLRRNLREELGIEPSPGLRNLQRDLLNAELAPSSESPAPAKRASFVTPAQLPPDIADFVGRDDLVKTLSTMLTDTPQNTALRLLSVTGVTGVGKTTLATRVAHRIRVHFPDGQLFADLGGSRTTASDPFDVLGAFLQAIGLDTRQLPATQEERTQLFRSRTAECKLFILLDDALSAAQVRPILPGGARCAVLVTGSNGLSSLAGARMEAETLSLDESLRMLGSIVGRSRVEAETDAARAIVRACGRLPLAIRTAGAKLGTNPKYPLRKLAERLTDRRRLLTELRFGGFDIAARLAPGYLRLDPRGRQALGLLAARQSVGLTAPQIAGLIGAQLTEAEALIEQLVELRFLRPVWSQDGQEESAFELPELVVSYVLTQSGDLS</sequence>
<evidence type="ECO:0000259" key="8">
    <source>
        <dbReference type="PROSITE" id="PS51755"/>
    </source>
</evidence>
<dbReference type="InterPro" id="IPR001867">
    <property type="entry name" value="OmpR/PhoB-type_DNA-bd"/>
</dbReference>
<keyword evidence="4 6" id="KW-0238">DNA-binding</keyword>
<dbReference type="InterPro" id="IPR016032">
    <property type="entry name" value="Sig_transdc_resp-reg_C-effctor"/>
</dbReference>
<dbReference type="Gene3D" id="1.10.8.430">
    <property type="entry name" value="Helical domain of apoptotic protease-activating factors"/>
    <property type="match status" value="1"/>
</dbReference>
<evidence type="ECO:0000313" key="9">
    <source>
        <dbReference type="EMBL" id="TMR36729.1"/>
    </source>
</evidence>
<feature type="compositionally biased region" description="Basic and acidic residues" evidence="7">
    <location>
        <begin position="85"/>
        <end position="101"/>
    </location>
</feature>
<evidence type="ECO:0000256" key="2">
    <source>
        <dbReference type="ARBA" id="ARBA00022737"/>
    </source>
</evidence>
<dbReference type="Gene3D" id="1.10.10.10">
    <property type="entry name" value="Winged helix-like DNA-binding domain superfamily/Winged helix DNA-binding domain"/>
    <property type="match status" value="1"/>
</dbReference>
<evidence type="ECO:0000256" key="6">
    <source>
        <dbReference type="PROSITE-ProRule" id="PRU01091"/>
    </source>
</evidence>
<evidence type="ECO:0000256" key="3">
    <source>
        <dbReference type="ARBA" id="ARBA00023015"/>
    </source>
</evidence>
<dbReference type="Gene3D" id="1.25.40.10">
    <property type="entry name" value="Tetratricopeptide repeat domain"/>
    <property type="match status" value="1"/>
</dbReference>
<dbReference type="PRINTS" id="PR00364">
    <property type="entry name" value="DISEASERSIST"/>
</dbReference>
<feature type="domain" description="OmpR/PhoB-type" evidence="8">
    <location>
        <begin position="113"/>
        <end position="218"/>
    </location>
</feature>
<dbReference type="SUPFAM" id="SSF46894">
    <property type="entry name" value="C-terminal effector domain of the bipartite response regulators"/>
    <property type="match status" value="1"/>
</dbReference>
<dbReference type="InterPro" id="IPR051677">
    <property type="entry name" value="AfsR-DnrI-RedD_regulator"/>
</dbReference>
<dbReference type="PROSITE" id="PS51755">
    <property type="entry name" value="OMPR_PHOB"/>
    <property type="match status" value="1"/>
</dbReference>
<organism evidence="9 10">
    <name type="scientific">Nonomuraea zeae</name>
    <dbReference type="NCBI Taxonomy" id="1642303"/>
    <lineage>
        <taxon>Bacteria</taxon>
        <taxon>Bacillati</taxon>
        <taxon>Actinomycetota</taxon>
        <taxon>Actinomycetes</taxon>
        <taxon>Streptosporangiales</taxon>
        <taxon>Streptosporangiaceae</taxon>
        <taxon>Nonomuraea</taxon>
    </lineage>
</organism>
<keyword evidence="10" id="KW-1185">Reference proteome</keyword>
<evidence type="ECO:0000256" key="4">
    <source>
        <dbReference type="ARBA" id="ARBA00023125"/>
    </source>
</evidence>
<proteinExistence type="inferred from homology"/>
<feature type="compositionally biased region" description="Basic and acidic residues" evidence="7">
    <location>
        <begin position="1"/>
        <end position="14"/>
    </location>
</feature>
<dbReference type="GO" id="GO:0006355">
    <property type="term" value="P:regulation of DNA-templated transcription"/>
    <property type="evidence" value="ECO:0007669"/>
    <property type="project" value="InterPro"/>
</dbReference>
<name>A0A5S4GVD5_9ACTN</name>
<comment type="caution">
    <text evidence="9">The sequence shown here is derived from an EMBL/GenBank/DDBJ whole genome shotgun (WGS) entry which is preliminary data.</text>
</comment>
<dbReference type="GO" id="GO:0000160">
    <property type="term" value="P:phosphorelay signal transduction system"/>
    <property type="evidence" value="ECO:0007669"/>
    <property type="project" value="InterPro"/>
</dbReference>
<dbReference type="CDD" id="cd15831">
    <property type="entry name" value="BTAD"/>
    <property type="match status" value="1"/>
</dbReference>
<keyword evidence="3" id="KW-0805">Transcription regulation</keyword>
<reference evidence="9 10" key="1">
    <citation type="submission" date="2019-05" db="EMBL/GenBank/DDBJ databases">
        <title>Draft genome sequence of Nonomuraea zeae DSM 100528.</title>
        <authorList>
            <person name="Saricaoglu S."/>
            <person name="Isik K."/>
        </authorList>
    </citation>
    <scope>NUCLEOTIDE SEQUENCE [LARGE SCALE GENOMIC DNA]</scope>
    <source>
        <strain evidence="9 10">DSM 100528</strain>
    </source>
</reference>
<feature type="DNA-binding region" description="OmpR/PhoB-type" evidence="6">
    <location>
        <begin position="113"/>
        <end position="218"/>
    </location>
</feature>
<evidence type="ECO:0000313" key="10">
    <source>
        <dbReference type="Proteomes" id="UP000306628"/>
    </source>
</evidence>
<dbReference type="InterPro" id="IPR036388">
    <property type="entry name" value="WH-like_DNA-bd_sf"/>
</dbReference>
<dbReference type="Proteomes" id="UP000306628">
    <property type="component" value="Unassembled WGS sequence"/>
</dbReference>
<protein>
    <submittedName>
        <fullName evidence="9">SARP family transcriptional regulator</fullName>
    </submittedName>
</protein>